<dbReference type="InterPro" id="IPR024705">
    <property type="entry name" value="Ssp411"/>
</dbReference>
<dbReference type="Gene3D" id="1.50.10.20">
    <property type="match status" value="2"/>
</dbReference>
<accession>A0A7W5ZM93</accession>
<dbReference type="PANTHER" id="PTHR42899:SF1">
    <property type="entry name" value="SPERMATOGENESIS-ASSOCIATED PROTEIN 20"/>
    <property type="match status" value="1"/>
</dbReference>
<dbReference type="AlphaFoldDB" id="A0A7W5ZM93"/>
<dbReference type="PANTHER" id="PTHR42899">
    <property type="entry name" value="SPERMATOGENESIS-ASSOCIATED PROTEIN 20"/>
    <property type="match status" value="1"/>
</dbReference>
<dbReference type="CDD" id="cd02955">
    <property type="entry name" value="SSP411"/>
    <property type="match status" value="1"/>
</dbReference>
<dbReference type="InterPro" id="IPR036249">
    <property type="entry name" value="Thioredoxin-like_sf"/>
</dbReference>
<dbReference type="Pfam" id="PF03190">
    <property type="entry name" value="Thioredox_DsbH"/>
    <property type="match status" value="1"/>
</dbReference>
<dbReference type="InterPro" id="IPR008928">
    <property type="entry name" value="6-hairpin_glycosidase_sf"/>
</dbReference>
<keyword evidence="3" id="KW-1185">Reference proteome</keyword>
<proteinExistence type="predicted"/>
<dbReference type="Proteomes" id="UP000541352">
    <property type="component" value="Unassembled WGS sequence"/>
</dbReference>
<evidence type="ECO:0000259" key="1">
    <source>
        <dbReference type="Pfam" id="PF03190"/>
    </source>
</evidence>
<dbReference type="RefSeq" id="WP_183976741.1">
    <property type="nucleotide sequence ID" value="NZ_JACIBY010000009.1"/>
</dbReference>
<protein>
    <recommendedName>
        <fullName evidence="1">Spermatogenesis-associated protein 20-like TRX domain-containing protein</fullName>
    </recommendedName>
</protein>
<dbReference type="PIRSF" id="PIRSF006402">
    <property type="entry name" value="UCP006402_thioredoxin"/>
    <property type="match status" value="1"/>
</dbReference>
<comment type="caution">
    <text evidence="2">The sequence shown here is derived from an EMBL/GenBank/DDBJ whole genome shotgun (WGS) entry which is preliminary data.</text>
</comment>
<organism evidence="2 3">
    <name type="scientific">Runella defluvii</name>
    <dbReference type="NCBI Taxonomy" id="370973"/>
    <lineage>
        <taxon>Bacteria</taxon>
        <taxon>Pseudomonadati</taxon>
        <taxon>Bacteroidota</taxon>
        <taxon>Cytophagia</taxon>
        <taxon>Cytophagales</taxon>
        <taxon>Spirosomataceae</taxon>
        <taxon>Runella</taxon>
    </lineage>
</organism>
<sequence>MPNRLIEETSPYLLQHAHNPVEWYPWGEEALTKARTEDKPIIVSIGYSACHWCHVMERESFENEQVAAVMNAGYVCIKVDREERPDVDSIYMDALHAMGGRGGWPLNVFLTPEAKPFYGMTYMPPRNWVNLLNSVQNAFVNHRDELEKSAAGFVENMLMKESNKYHLDGSTTEFRQEDLDEMFEHIKQSFDLEKGGMERAPKFPMPSIYKFLLRYYALSQNPEALRQIELSLNRIALGGIYDHVGGGWARYSVDEDWFIPHFEKMLYDNGQLLSMYSEAYTLTKNELYKRRVYETVDWLRREMLSPDGGFYSALDADSEGVEGKFYTWTQAELQSILGDDFDWFSKLYSIRTAGNWEHGYNHLHLTPQADWNLVFTEKYRAALDKLFEVREKRVRPGLDDKILASWNGLTLKGLTDAYRAFGDEQFRELALQNATFLKTKMTNENHRLWHSYKAGKATIVGFLEDYASVIDAYLGVYQITFEEEWLDEALKLTAYTIEHLYDEEDELFYFTDSSSDDLIARKKEIFDNVIPASNSLMAHNLYTLGMLVSYDEYIELADWMVSKLKRSMMTDVQWVTNWAALYVMRVQPTAEVVLVGPEIDAFRKELETTFWPNKIVVGAKTTSELPLLEGRLSSTDTTTVYVCFNKTCQLPVYSVEEALHQLAVSVS</sequence>
<dbReference type="GO" id="GO:0005975">
    <property type="term" value="P:carbohydrate metabolic process"/>
    <property type="evidence" value="ECO:0007669"/>
    <property type="project" value="InterPro"/>
</dbReference>
<feature type="domain" description="Spermatogenesis-associated protein 20-like TRX" evidence="1">
    <location>
        <begin position="2"/>
        <end position="156"/>
    </location>
</feature>
<dbReference type="SUPFAM" id="SSF52833">
    <property type="entry name" value="Thioredoxin-like"/>
    <property type="match status" value="1"/>
</dbReference>
<evidence type="ECO:0000313" key="2">
    <source>
        <dbReference type="EMBL" id="MBB3840022.1"/>
    </source>
</evidence>
<dbReference type="InterPro" id="IPR004879">
    <property type="entry name" value="Ssp411-like_TRX"/>
</dbReference>
<dbReference type="SUPFAM" id="SSF48208">
    <property type="entry name" value="Six-hairpin glycosidases"/>
    <property type="match status" value="1"/>
</dbReference>
<dbReference type="Gene3D" id="3.40.30.10">
    <property type="entry name" value="Glutaredoxin"/>
    <property type="match status" value="1"/>
</dbReference>
<reference evidence="2 3" key="1">
    <citation type="submission" date="2020-08" db="EMBL/GenBank/DDBJ databases">
        <title>Genomic Encyclopedia of Type Strains, Phase IV (KMG-IV): sequencing the most valuable type-strain genomes for metagenomic binning, comparative biology and taxonomic classification.</title>
        <authorList>
            <person name="Goeker M."/>
        </authorList>
    </citation>
    <scope>NUCLEOTIDE SEQUENCE [LARGE SCALE GENOMIC DNA]</scope>
    <source>
        <strain evidence="2 3">DSM 17976</strain>
    </source>
</reference>
<gene>
    <name evidence="2" type="ORF">FHS57_004035</name>
</gene>
<evidence type="ECO:0000313" key="3">
    <source>
        <dbReference type="Proteomes" id="UP000541352"/>
    </source>
</evidence>
<name>A0A7W5ZM93_9BACT</name>
<dbReference type="EMBL" id="JACIBY010000009">
    <property type="protein sequence ID" value="MBB3840022.1"/>
    <property type="molecule type" value="Genomic_DNA"/>
</dbReference>